<comment type="similarity">
    <text evidence="2">Belongs to the major facilitator superfamily. Proton-dependent oligopeptide transporter (POT/PTR) (TC 2.A.17) family.</text>
</comment>
<evidence type="ECO:0000256" key="7">
    <source>
        <dbReference type="SAM" id="Phobius"/>
    </source>
</evidence>
<keyword evidence="9" id="KW-1185">Reference proteome</keyword>
<protein>
    <submittedName>
        <fullName evidence="8">Uncharacterized protein</fullName>
    </submittedName>
</protein>
<dbReference type="GO" id="GO:0071916">
    <property type="term" value="F:dipeptide transmembrane transporter activity"/>
    <property type="evidence" value="ECO:0007669"/>
    <property type="project" value="InterPro"/>
</dbReference>
<feature type="transmembrane region" description="Helical" evidence="7">
    <location>
        <begin position="243"/>
        <end position="264"/>
    </location>
</feature>
<sequence length="613" mass="68729">MVKVEEEKLGPVEGTEGYAKIEEEKGAVNGREDYTQDGTVDLKGRPVLRSKTGRWTACSFIVGYEVFERMAYYGIASNLVLYLTRKLHEGTVKSANNVTNWIGTVWMMPLLGAYIADSHLGRFWTFIIASGIYLLGMCLLTLAVSLPTLRPPSCDKSVNELDCDKRASNFQVGFFYCALYIIALGTGGTKPNISTMGADQFDDFEPKERAQKLSFFNWWMFGIFFGTLFSNTFLIYIQDNVGWAVGYSLPTLGLGVSIVVFLVGTPYYRHKATSGSPLTSVARVLVAAMRKRKEAVPNDPKELYEVSLDEYNSSGKFRIDHTPSLRLLDKAAIKTGPSSPWNLCSVTQVEEAKQMIKMIPILCATFIPSTIVAQTHTLFIKQGTTLKRHIGPHFEIPPACLSAFVTIFMLVTIVLYDRFFVPTIRKFTKNPRGITLLQRLGIGLVLHTIIMVVSSLAEMKRLSVAKAHGITGKHEIVPLSVFILLPQFALMGIADNFEIAKLEFFYDQAPDGMKSLGTAYFTTSLGIGYFLSSFIVSTVADVTKRNGHQGWILDNLNLSRLDYFYAFFAVLSFLNFLFFLVVSKFFVYNAYMDREDRRELQEAIVSSPNFYSK</sequence>
<feature type="transmembrane region" description="Helical" evidence="7">
    <location>
        <begin position="167"/>
        <end position="186"/>
    </location>
</feature>
<keyword evidence="4 7" id="KW-1133">Transmembrane helix</keyword>
<feature type="transmembrane region" description="Helical" evidence="7">
    <location>
        <begin position="436"/>
        <end position="456"/>
    </location>
</feature>
<dbReference type="SUPFAM" id="SSF103473">
    <property type="entry name" value="MFS general substrate transporter"/>
    <property type="match status" value="1"/>
</dbReference>
<proteinExistence type="inferred from homology"/>
<evidence type="ECO:0000256" key="6">
    <source>
        <dbReference type="ARBA" id="ARBA00044504"/>
    </source>
</evidence>
<evidence type="ECO:0000256" key="1">
    <source>
        <dbReference type="ARBA" id="ARBA00004141"/>
    </source>
</evidence>
<gene>
    <name evidence="8" type="ORF">HYC85_031380</name>
</gene>
<reference evidence="9" key="1">
    <citation type="journal article" date="2020" name="Nat. Commun.">
        <title>Genome assembly of wild tea tree DASZ reveals pedigree and selection history of tea varieties.</title>
        <authorList>
            <person name="Zhang W."/>
            <person name="Zhang Y."/>
            <person name="Qiu H."/>
            <person name="Guo Y."/>
            <person name="Wan H."/>
            <person name="Zhang X."/>
            <person name="Scossa F."/>
            <person name="Alseekh S."/>
            <person name="Zhang Q."/>
            <person name="Wang P."/>
            <person name="Xu L."/>
            <person name="Schmidt M.H."/>
            <person name="Jia X."/>
            <person name="Li D."/>
            <person name="Zhu A."/>
            <person name="Guo F."/>
            <person name="Chen W."/>
            <person name="Ni D."/>
            <person name="Usadel B."/>
            <person name="Fernie A.R."/>
            <person name="Wen W."/>
        </authorList>
    </citation>
    <scope>NUCLEOTIDE SEQUENCE [LARGE SCALE GENOMIC DNA]</scope>
    <source>
        <strain evidence="9">cv. G240</strain>
    </source>
</reference>
<feature type="transmembrane region" description="Helical" evidence="7">
    <location>
        <begin position="396"/>
        <end position="416"/>
    </location>
</feature>
<feature type="transmembrane region" description="Helical" evidence="7">
    <location>
        <begin position="216"/>
        <end position="237"/>
    </location>
</feature>
<dbReference type="InterPro" id="IPR044739">
    <property type="entry name" value="NRT1/PTR"/>
</dbReference>
<comment type="caution">
    <text evidence="8">The sequence shown here is derived from an EMBL/GenBank/DDBJ whole genome shotgun (WGS) entry which is preliminary data.</text>
</comment>
<dbReference type="EMBL" id="JACBKZ010000015">
    <property type="protein sequence ID" value="KAF5930507.1"/>
    <property type="molecule type" value="Genomic_DNA"/>
</dbReference>
<evidence type="ECO:0000256" key="3">
    <source>
        <dbReference type="ARBA" id="ARBA00022692"/>
    </source>
</evidence>
<dbReference type="CDD" id="cd17417">
    <property type="entry name" value="MFS_NPF5"/>
    <property type="match status" value="1"/>
</dbReference>
<feature type="transmembrane region" description="Helical" evidence="7">
    <location>
        <begin position="476"/>
        <end position="497"/>
    </location>
</feature>
<dbReference type="Gene3D" id="1.20.1250.20">
    <property type="entry name" value="MFS general substrate transporter like domains"/>
    <property type="match status" value="1"/>
</dbReference>
<dbReference type="GO" id="GO:0016020">
    <property type="term" value="C:membrane"/>
    <property type="evidence" value="ECO:0007669"/>
    <property type="project" value="UniProtKB-SubCell"/>
</dbReference>
<keyword evidence="5 7" id="KW-0472">Membrane</keyword>
<dbReference type="PANTHER" id="PTHR11654">
    <property type="entry name" value="OLIGOPEPTIDE TRANSPORTER-RELATED"/>
    <property type="match status" value="1"/>
</dbReference>
<evidence type="ECO:0000313" key="9">
    <source>
        <dbReference type="Proteomes" id="UP000593564"/>
    </source>
</evidence>
<feature type="transmembrane region" description="Helical" evidence="7">
    <location>
        <begin position="563"/>
        <end position="588"/>
    </location>
</feature>
<reference evidence="8 9" key="2">
    <citation type="submission" date="2020-07" db="EMBL/GenBank/DDBJ databases">
        <title>Genome assembly of wild tea tree DASZ reveals pedigree and selection history of tea varieties.</title>
        <authorList>
            <person name="Zhang W."/>
        </authorList>
    </citation>
    <scope>NUCLEOTIDE SEQUENCE [LARGE SCALE GENOMIC DNA]</scope>
    <source>
        <strain evidence="9">cv. G240</strain>
        <tissue evidence="8">Leaf</tissue>
    </source>
</reference>
<accession>A0A7J7FR45</accession>
<dbReference type="GO" id="GO:0042937">
    <property type="term" value="F:tripeptide transmembrane transporter activity"/>
    <property type="evidence" value="ECO:0007669"/>
    <property type="project" value="InterPro"/>
</dbReference>
<dbReference type="InterPro" id="IPR036259">
    <property type="entry name" value="MFS_trans_sf"/>
</dbReference>
<evidence type="ECO:0000256" key="5">
    <source>
        <dbReference type="ARBA" id="ARBA00023136"/>
    </source>
</evidence>
<comment type="subcellular location">
    <subcellularLocation>
        <location evidence="1">Membrane</location>
        <topology evidence="1">Multi-pass membrane protein</topology>
    </subcellularLocation>
</comment>
<keyword evidence="3 7" id="KW-0812">Transmembrane</keyword>
<feature type="transmembrane region" description="Helical" evidence="7">
    <location>
        <begin position="123"/>
        <end position="147"/>
    </location>
</feature>
<feature type="transmembrane region" description="Helical" evidence="7">
    <location>
        <begin position="518"/>
        <end position="543"/>
    </location>
</feature>
<feature type="transmembrane region" description="Helical" evidence="7">
    <location>
        <begin position="358"/>
        <end position="376"/>
    </location>
</feature>
<name>A0A7J7FR45_CAMSI</name>
<dbReference type="Proteomes" id="UP000593564">
    <property type="component" value="Unassembled WGS sequence"/>
</dbReference>
<dbReference type="Pfam" id="PF00854">
    <property type="entry name" value="PTR2"/>
    <property type="match status" value="1"/>
</dbReference>
<evidence type="ECO:0000256" key="2">
    <source>
        <dbReference type="ARBA" id="ARBA00005982"/>
    </source>
</evidence>
<evidence type="ECO:0000313" key="8">
    <source>
        <dbReference type="EMBL" id="KAF5930507.1"/>
    </source>
</evidence>
<comment type="similarity">
    <text evidence="6">Belongs to the major facilitator superfamily. Phosphate:H(+) symporter (TC 2.A.1.9) family.</text>
</comment>
<dbReference type="AlphaFoldDB" id="A0A7J7FR45"/>
<dbReference type="InterPro" id="IPR000109">
    <property type="entry name" value="POT_fam"/>
</dbReference>
<organism evidence="8 9">
    <name type="scientific">Camellia sinensis</name>
    <name type="common">Tea plant</name>
    <name type="synonym">Thea sinensis</name>
    <dbReference type="NCBI Taxonomy" id="4442"/>
    <lineage>
        <taxon>Eukaryota</taxon>
        <taxon>Viridiplantae</taxon>
        <taxon>Streptophyta</taxon>
        <taxon>Embryophyta</taxon>
        <taxon>Tracheophyta</taxon>
        <taxon>Spermatophyta</taxon>
        <taxon>Magnoliopsida</taxon>
        <taxon>eudicotyledons</taxon>
        <taxon>Gunneridae</taxon>
        <taxon>Pentapetalae</taxon>
        <taxon>asterids</taxon>
        <taxon>Ericales</taxon>
        <taxon>Theaceae</taxon>
        <taxon>Camellia</taxon>
    </lineage>
</organism>
<evidence type="ECO:0000256" key="4">
    <source>
        <dbReference type="ARBA" id="ARBA00022989"/>
    </source>
</evidence>